<dbReference type="Pfam" id="PF00348">
    <property type="entry name" value="polyprenyl_synt"/>
    <property type="match status" value="1"/>
</dbReference>
<dbReference type="GO" id="GO:0004659">
    <property type="term" value="F:prenyltransferase activity"/>
    <property type="evidence" value="ECO:0007669"/>
    <property type="project" value="InterPro"/>
</dbReference>
<keyword evidence="1" id="KW-0479">Metal-binding</keyword>
<proteinExistence type="inferred from homology"/>
<gene>
    <name evidence="4" type="ORF">KSF_028050</name>
</gene>
<dbReference type="InterPro" id="IPR000092">
    <property type="entry name" value="Polyprenyl_synt"/>
</dbReference>
<dbReference type="AlphaFoldDB" id="A0A8J3IK44"/>
<evidence type="ECO:0000256" key="3">
    <source>
        <dbReference type="RuleBase" id="RU004466"/>
    </source>
</evidence>
<dbReference type="SFLD" id="SFLDS00005">
    <property type="entry name" value="Isoprenoid_Synthase_Type_I"/>
    <property type="match status" value="1"/>
</dbReference>
<keyword evidence="2" id="KW-0460">Magnesium</keyword>
<evidence type="ECO:0000256" key="1">
    <source>
        <dbReference type="ARBA" id="ARBA00022723"/>
    </source>
</evidence>
<keyword evidence="5" id="KW-1185">Reference proteome</keyword>
<dbReference type="SFLD" id="SFLDG01017">
    <property type="entry name" value="Polyprenyl_Transferase_Like"/>
    <property type="match status" value="1"/>
</dbReference>
<dbReference type="SUPFAM" id="SSF48576">
    <property type="entry name" value="Terpenoid synthases"/>
    <property type="match status" value="1"/>
</dbReference>
<dbReference type="Proteomes" id="UP000597444">
    <property type="component" value="Unassembled WGS sequence"/>
</dbReference>
<dbReference type="InterPro" id="IPR008949">
    <property type="entry name" value="Isoprenoid_synthase_dom_sf"/>
</dbReference>
<comment type="similarity">
    <text evidence="3">Belongs to the FPP/GGPP synthase family.</text>
</comment>
<dbReference type="PANTHER" id="PTHR12001:SF86">
    <property type="entry name" value="GERANYLGERANYL DIPHOSPHATE SYNTHASE"/>
    <property type="match status" value="1"/>
</dbReference>
<dbReference type="EMBL" id="BNJK01000001">
    <property type="protein sequence ID" value="GHO92757.1"/>
    <property type="molecule type" value="Genomic_DNA"/>
</dbReference>
<accession>A0A8J3IK44</accession>
<organism evidence="4 5">
    <name type="scientific">Reticulibacter mediterranei</name>
    <dbReference type="NCBI Taxonomy" id="2778369"/>
    <lineage>
        <taxon>Bacteria</taxon>
        <taxon>Bacillati</taxon>
        <taxon>Chloroflexota</taxon>
        <taxon>Ktedonobacteria</taxon>
        <taxon>Ktedonobacterales</taxon>
        <taxon>Reticulibacteraceae</taxon>
        <taxon>Reticulibacter</taxon>
    </lineage>
</organism>
<name>A0A8J3IK44_9CHLR</name>
<dbReference type="PROSITE" id="PS00723">
    <property type="entry name" value="POLYPRENYL_SYNTHASE_1"/>
    <property type="match status" value="1"/>
</dbReference>
<reference evidence="4" key="1">
    <citation type="submission" date="2020-10" db="EMBL/GenBank/DDBJ databases">
        <title>Taxonomic study of unclassified bacteria belonging to the class Ktedonobacteria.</title>
        <authorList>
            <person name="Yabe S."/>
            <person name="Wang C.M."/>
            <person name="Zheng Y."/>
            <person name="Sakai Y."/>
            <person name="Cavaletti L."/>
            <person name="Monciardini P."/>
            <person name="Donadio S."/>
        </authorList>
    </citation>
    <scope>NUCLEOTIDE SEQUENCE</scope>
    <source>
        <strain evidence="4">ID150040</strain>
    </source>
</reference>
<dbReference type="PANTHER" id="PTHR12001">
    <property type="entry name" value="GERANYLGERANYL PYROPHOSPHATE SYNTHASE"/>
    <property type="match status" value="1"/>
</dbReference>
<dbReference type="CDD" id="cd00685">
    <property type="entry name" value="Trans_IPPS_HT"/>
    <property type="match status" value="1"/>
</dbReference>
<evidence type="ECO:0000313" key="5">
    <source>
        <dbReference type="Proteomes" id="UP000597444"/>
    </source>
</evidence>
<evidence type="ECO:0000256" key="2">
    <source>
        <dbReference type="ARBA" id="ARBA00022842"/>
    </source>
</evidence>
<dbReference type="GO" id="GO:0046872">
    <property type="term" value="F:metal ion binding"/>
    <property type="evidence" value="ECO:0007669"/>
    <property type="project" value="UniProtKB-KW"/>
</dbReference>
<dbReference type="PROSITE" id="PS00444">
    <property type="entry name" value="POLYPRENYL_SYNTHASE_2"/>
    <property type="match status" value="1"/>
</dbReference>
<comment type="caution">
    <text evidence="4">The sequence shown here is derived from an EMBL/GenBank/DDBJ whole genome shotgun (WGS) entry which is preliminary data.</text>
</comment>
<dbReference type="RefSeq" id="WP_220203576.1">
    <property type="nucleotide sequence ID" value="NZ_BNJK01000001.1"/>
</dbReference>
<sequence length="364" mass="40487">MSTLSVQSVFQRHREPVYQALRSAIDAIETQASTAHSELQAFYGQMKYHLGWVDEHFHPAIANTGKYLRPTLLLLASEAVGAGENDDALLRRALPVAAAIELTHSFTLIHDDIEDGDEERRHRPTLWKLWGVPQAVNTGDGLFSLARLTLWKALDEGVSSSVVARLGMLYDRTCLAITEGQHLDLSFEEHLDIPTQTYLQVIERKTAALISCSAEMGAILATTDQESIQSLSQFGRALGLAFQVRDDMLGVWATEEELGKTPAGDIYRRKKSLPIIHALAHANFADQHRLYEIYRQKAELTNEQVEQVLAILDATGTKEFCNSFLTQQCNAALDALANIATKDRPHSQRALADLTLLVRFVNQA</sequence>
<dbReference type="InterPro" id="IPR033749">
    <property type="entry name" value="Polyprenyl_synt_CS"/>
</dbReference>
<keyword evidence="3" id="KW-0808">Transferase</keyword>
<dbReference type="Gene3D" id="1.10.600.10">
    <property type="entry name" value="Farnesyl Diphosphate Synthase"/>
    <property type="match status" value="1"/>
</dbReference>
<dbReference type="GO" id="GO:0008299">
    <property type="term" value="P:isoprenoid biosynthetic process"/>
    <property type="evidence" value="ECO:0007669"/>
    <property type="project" value="InterPro"/>
</dbReference>
<evidence type="ECO:0000313" key="4">
    <source>
        <dbReference type="EMBL" id="GHO92757.1"/>
    </source>
</evidence>
<protein>
    <submittedName>
        <fullName evidence="4">Polyprenyl synthetase</fullName>
    </submittedName>
</protein>